<keyword evidence="2" id="KW-1185">Reference proteome</keyword>
<accession>A0ABV8TCR9</accession>
<evidence type="ECO:0000313" key="1">
    <source>
        <dbReference type="EMBL" id="MFC4328294.1"/>
    </source>
</evidence>
<dbReference type="EMBL" id="JBHSDP010000011">
    <property type="protein sequence ID" value="MFC4328294.1"/>
    <property type="molecule type" value="Genomic_DNA"/>
</dbReference>
<name>A0ABV8TCR9_9ACTN</name>
<gene>
    <name evidence="1" type="ORF">ACFPC0_10700</name>
</gene>
<protein>
    <submittedName>
        <fullName evidence="1">Uncharacterized protein</fullName>
    </submittedName>
</protein>
<proteinExistence type="predicted"/>
<dbReference type="Proteomes" id="UP001595824">
    <property type="component" value="Unassembled WGS sequence"/>
</dbReference>
<evidence type="ECO:0000313" key="2">
    <source>
        <dbReference type="Proteomes" id="UP001595824"/>
    </source>
</evidence>
<comment type="caution">
    <text evidence="1">The sequence shown here is derived from an EMBL/GenBank/DDBJ whole genome shotgun (WGS) entry which is preliminary data.</text>
</comment>
<organism evidence="1 2">
    <name type="scientific">Streptomyces andamanensis</name>
    <dbReference type="NCBI Taxonomy" id="1565035"/>
    <lineage>
        <taxon>Bacteria</taxon>
        <taxon>Bacillati</taxon>
        <taxon>Actinomycetota</taxon>
        <taxon>Actinomycetes</taxon>
        <taxon>Kitasatosporales</taxon>
        <taxon>Streptomycetaceae</taxon>
        <taxon>Streptomyces</taxon>
    </lineage>
</organism>
<reference evidence="2" key="1">
    <citation type="journal article" date="2019" name="Int. J. Syst. Evol. Microbiol.">
        <title>The Global Catalogue of Microorganisms (GCM) 10K type strain sequencing project: providing services to taxonomists for standard genome sequencing and annotation.</title>
        <authorList>
            <consortium name="The Broad Institute Genomics Platform"/>
            <consortium name="The Broad Institute Genome Sequencing Center for Infectious Disease"/>
            <person name="Wu L."/>
            <person name="Ma J."/>
        </authorList>
    </citation>
    <scope>NUCLEOTIDE SEQUENCE [LARGE SCALE GENOMIC DNA]</scope>
    <source>
        <strain evidence="2">PCU 347</strain>
    </source>
</reference>
<sequence length="168" mass="18067">MATPDPLEPIVHADTGRAGIQMAAMQRALGRIRYIAKGSPEVADVFDVMDKALASALSIPVDEVPGATGTAPAMSDEERALERLLAEAKLVSALTDADRVGILQAMDLEFQSVWQKVTGLVAMGELNHATAILQQSSYVTTARFEKHLATLAHCLEAAEFRRNPPTRT</sequence>
<dbReference type="RefSeq" id="WP_381738448.1">
    <property type="nucleotide sequence ID" value="NZ_JBHSDP010000011.1"/>
</dbReference>